<dbReference type="EMBL" id="LR792684">
    <property type="protein sequence ID" value="CAB3393023.1"/>
    <property type="molecule type" value="Genomic_DNA"/>
</dbReference>
<reference evidence="1" key="1">
    <citation type="submission" date="2020-04" db="EMBL/GenBank/DDBJ databases">
        <authorList>
            <person name="Hogendoorn C."/>
        </authorList>
    </citation>
    <scope>NUCLEOTIDE SEQUENCE</scope>
    <source>
        <strain evidence="1">FAVT5</strain>
    </source>
</reference>
<gene>
    <name evidence="1" type="ORF">FAVT5_2171</name>
</gene>
<evidence type="ECO:0000313" key="1">
    <source>
        <dbReference type="EMBL" id="CAB3393023.1"/>
    </source>
</evidence>
<protein>
    <submittedName>
        <fullName evidence="1">Uncharacterized protein</fullName>
    </submittedName>
</protein>
<dbReference type="Proteomes" id="UP000501793">
    <property type="component" value="Chromosome"/>
</dbReference>
<sequence>MAPYFKGGGSLELTPWHACGHFCGNKHLGPANRMRPPYRADVGRELESADWPAGDPDERGYGTEIHFRKICQN</sequence>
<name>A0ACA8ZAC1_9BACL</name>
<accession>A0ACA8ZAC1</accession>
<proteinExistence type="predicted"/>
<organism evidence="1 2">
    <name type="scientific">Kyrpidia spormannii</name>
    <dbReference type="NCBI Taxonomy" id="2055160"/>
    <lineage>
        <taxon>Bacteria</taxon>
        <taxon>Bacillati</taxon>
        <taxon>Bacillota</taxon>
        <taxon>Bacilli</taxon>
        <taxon>Bacillales</taxon>
        <taxon>Alicyclobacillaceae</taxon>
        <taxon>Kyrpidia</taxon>
    </lineage>
</organism>
<evidence type="ECO:0000313" key="2">
    <source>
        <dbReference type="Proteomes" id="UP000501793"/>
    </source>
</evidence>
<keyword evidence="2" id="KW-1185">Reference proteome</keyword>